<dbReference type="EMBL" id="MRCU01000003">
    <property type="protein sequence ID" value="RKK22695.1"/>
    <property type="molecule type" value="Genomic_DNA"/>
</dbReference>
<dbReference type="AlphaFoldDB" id="A0A3L6NVC1"/>
<evidence type="ECO:0000313" key="2">
    <source>
        <dbReference type="EMBL" id="RKK22695.1"/>
    </source>
</evidence>
<protein>
    <submittedName>
        <fullName evidence="2">Uncharacterized protein</fullName>
    </submittedName>
</protein>
<feature type="region of interest" description="Disordered" evidence="1">
    <location>
        <begin position="156"/>
        <end position="178"/>
    </location>
</feature>
<reference evidence="2" key="1">
    <citation type="journal article" date="2018" name="Sci. Rep.">
        <title>Characterisation of pathogen-specific regions and novel effector candidates in Fusarium oxysporum f. sp. cepae.</title>
        <authorList>
            <person name="Armitage A.D."/>
            <person name="Taylor A."/>
            <person name="Sobczyk M.K."/>
            <person name="Baxter L."/>
            <person name="Greenfield B.P."/>
            <person name="Bates H.J."/>
            <person name="Wilson F."/>
            <person name="Jackson A.C."/>
            <person name="Ott S."/>
            <person name="Harrison R.J."/>
            <person name="Clarkson J.P."/>
        </authorList>
    </citation>
    <scope>NUCLEOTIDE SEQUENCE [LARGE SCALE GENOMIC DNA]</scope>
    <source>
        <strain evidence="2">FoC_Fus2</strain>
    </source>
</reference>
<dbReference type="Proteomes" id="UP000270866">
    <property type="component" value="Chromosome 5"/>
</dbReference>
<sequence length="200" mass="22092">MIFNKKETFSGDMQHLKDNLKELNEEELIQHLTNAKVPQGSSINLDASTQEEDEELSALPKGLAFKREAISYPHRGFKRNPTITQGKTSRTLVIGDRNREEPNGTDHPYTTARFTPYLTPETCPLRPAALLVATIREPPARKEGEKPPQLQAAKIVHIPPSAGTSPGRDGTNRASRVISTPSSYWEAAFNASQLTSMKGT</sequence>
<gene>
    <name evidence="2" type="ORF">BFJ65_g5289</name>
</gene>
<proteinExistence type="predicted"/>
<name>A0A3L6NVC1_FUSOX</name>
<comment type="caution">
    <text evidence="2">The sequence shown here is derived from an EMBL/GenBank/DDBJ whole genome shotgun (WGS) entry which is preliminary data.</text>
</comment>
<accession>A0A3L6NVC1</accession>
<organism evidence="2">
    <name type="scientific">Fusarium oxysporum f. sp. cepae</name>
    <dbReference type="NCBI Taxonomy" id="396571"/>
    <lineage>
        <taxon>Eukaryota</taxon>
        <taxon>Fungi</taxon>
        <taxon>Dikarya</taxon>
        <taxon>Ascomycota</taxon>
        <taxon>Pezizomycotina</taxon>
        <taxon>Sordariomycetes</taxon>
        <taxon>Hypocreomycetidae</taxon>
        <taxon>Hypocreales</taxon>
        <taxon>Nectriaceae</taxon>
        <taxon>Fusarium</taxon>
        <taxon>Fusarium oxysporum species complex</taxon>
    </lineage>
</organism>
<evidence type="ECO:0000256" key="1">
    <source>
        <dbReference type="SAM" id="MobiDB-lite"/>
    </source>
</evidence>